<reference evidence="2 3" key="1">
    <citation type="journal article" date="2024" name="Front Chem Biol">
        <title>Unveiling the potential of Daldinia eschscholtzii MFLUCC 19-0629 through bioactivity and bioinformatics studies for enhanced sustainable agriculture production.</title>
        <authorList>
            <person name="Brooks S."/>
            <person name="Weaver J.A."/>
            <person name="Klomchit A."/>
            <person name="Alharthi S.A."/>
            <person name="Onlamun T."/>
            <person name="Nurani R."/>
            <person name="Vong T.K."/>
            <person name="Alberti F."/>
            <person name="Greco C."/>
        </authorList>
    </citation>
    <scope>NUCLEOTIDE SEQUENCE [LARGE SCALE GENOMIC DNA]</scope>
    <source>
        <strain evidence="2">MFLUCC 19-0629</strain>
    </source>
</reference>
<comment type="caution">
    <text evidence="2">The sequence shown here is derived from an EMBL/GenBank/DDBJ whole genome shotgun (WGS) entry which is preliminary data.</text>
</comment>
<proteinExistence type="predicted"/>
<organism evidence="2 3">
    <name type="scientific">Daldinia eschscholtzii</name>
    <dbReference type="NCBI Taxonomy" id="292717"/>
    <lineage>
        <taxon>Eukaryota</taxon>
        <taxon>Fungi</taxon>
        <taxon>Dikarya</taxon>
        <taxon>Ascomycota</taxon>
        <taxon>Pezizomycotina</taxon>
        <taxon>Sordariomycetes</taxon>
        <taxon>Xylariomycetidae</taxon>
        <taxon>Xylariales</taxon>
        <taxon>Hypoxylaceae</taxon>
        <taxon>Daldinia</taxon>
    </lineage>
</organism>
<accession>A0AAX6M8Z6</accession>
<feature type="region of interest" description="Disordered" evidence="1">
    <location>
        <begin position="58"/>
        <end position="106"/>
    </location>
</feature>
<feature type="compositionally biased region" description="Low complexity" evidence="1">
    <location>
        <begin position="7"/>
        <end position="18"/>
    </location>
</feature>
<dbReference type="Proteomes" id="UP001369815">
    <property type="component" value="Unassembled WGS sequence"/>
</dbReference>
<sequence>MASNKDSSGPGRHNSSSRPPRRCSRSRSLNRGPPQDLERTLHIRGDLGWVKEIASSLAQTRNQDEEVNMSFEFVNRRGSSRRPRGDDNDEEGPGRGPTVIPPPYSPEFARRIQRDHRWQDWEYRFLGHPDREAATRKYEPRYHNHKLSGLAQALDQAGR</sequence>
<gene>
    <name evidence="2" type="ORF">Daesc_008957</name>
</gene>
<evidence type="ECO:0000313" key="3">
    <source>
        <dbReference type="Proteomes" id="UP001369815"/>
    </source>
</evidence>
<evidence type="ECO:0000256" key="1">
    <source>
        <dbReference type="SAM" id="MobiDB-lite"/>
    </source>
</evidence>
<dbReference type="AlphaFoldDB" id="A0AAX6M8Z6"/>
<protein>
    <submittedName>
        <fullName evidence="2">Uncharacterized protein</fullName>
    </submittedName>
</protein>
<keyword evidence="3" id="KW-1185">Reference proteome</keyword>
<dbReference type="EMBL" id="JBANMG010000009">
    <property type="protein sequence ID" value="KAK6948886.1"/>
    <property type="molecule type" value="Genomic_DNA"/>
</dbReference>
<feature type="region of interest" description="Disordered" evidence="1">
    <location>
        <begin position="1"/>
        <end position="44"/>
    </location>
</feature>
<evidence type="ECO:0000313" key="2">
    <source>
        <dbReference type="EMBL" id="KAK6948886.1"/>
    </source>
</evidence>
<name>A0AAX6M8Z6_9PEZI</name>